<proteinExistence type="predicted"/>
<keyword evidence="2" id="KW-1185">Reference proteome</keyword>
<name>A4F8X5_SACEN</name>
<protein>
    <submittedName>
        <fullName evidence="1">Uncharacterized protein</fullName>
    </submittedName>
</protein>
<dbReference type="eggNOG" id="ENOG50325Z6">
    <property type="taxonomic scope" value="Bacteria"/>
</dbReference>
<dbReference type="AlphaFoldDB" id="A4F8X5"/>
<dbReference type="KEGG" id="sen:SACE_1172"/>
<organism evidence="1 2">
    <name type="scientific">Saccharopolyspora erythraea (strain ATCC 11635 / DSM 40517 / JCM 4748 / NBRC 13426 / NCIMB 8594 / NRRL 2338)</name>
    <dbReference type="NCBI Taxonomy" id="405948"/>
    <lineage>
        <taxon>Bacteria</taxon>
        <taxon>Bacillati</taxon>
        <taxon>Actinomycetota</taxon>
        <taxon>Actinomycetes</taxon>
        <taxon>Pseudonocardiales</taxon>
        <taxon>Pseudonocardiaceae</taxon>
        <taxon>Saccharopolyspora</taxon>
    </lineage>
</organism>
<gene>
    <name evidence="1" type="ordered locus">SACE_1172</name>
</gene>
<evidence type="ECO:0000313" key="2">
    <source>
        <dbReference type="Proteomes" id="UP000006728"/>
    </source>
</evidence>
<dbReference type="HOGENOM" id="CLU_828714_0_0_11"/>
<reference evidence="1 2" key="1">
    <citation type="journal article" date="2007" name="Nat. Biotechnol.">
        <title>Complete genome sequence of the erythromycin-producing bacterium Saccharopolyspora erythraea NRRL23338.</title>
        <authorList>
            <person name="Oliynyk M."/>
            <person name="Samborskyy M."/>
            <person name="Lester J.B."/>
            <person name="Mironenko T."/>
            <person name="Scott N."/>
            <person name="Dickens S."/>
            <person name="Haydock S.F."/>
            <person name="Leadlay P.F."/>
        </authorList>
    </citation>
    <scope>NUCLEOTIDE SEQUENCE [LARGE SCALE GENOMIC DNA]</scope>
    <source>
        <strain evidence="2">ATCC 11635 / DSM 40517 / JCM 4748 / NBRC 13426 / NCIMB 8594 / NRRL 2338</strain>
    </source>
</reference>
<dbReference type="Proteomes" id="UP000006728">
    <property type="component" value="Chromosome"/>
</dbReference>
<dbReference type="EMBL" id="AM420293">
    <property type="protein sequence ID" value="CAM00500.1"/>
    <property type="molecule type" value="Genomic_DNA"/>
</dbReference>
<sequence>MPTYEGQHIVDACALLQPGQVEQLGIPVSHPADIYHFYIDPEIADGPRAVHGTGDAPSSCNFFVHGREGGTPNISLDFLAVPFNKQTSVEVYGSRPEEKRTLGEFFIYTQDVDEDLIAKIPFSNGTMIEVRGSDLLDEYNGRPKRQVFDEIVNTAISNFNAGRSGVQEFRYKQPYGEVEGACDLFSGKAFELATGQRDSGWVEEKVPAYEQQVLNSSVGRYTYVEQSFLRRSPQNIDDPYNQGSEELKVRTYENERIAGAHSDLCTPGGASQVYETGVQIGDGRSCISVYDGSPSIYFRSGRTGFELYGSQGTDPMAFRDRYVPVAQQLLQDMQR</sequence>
<accession>A4F8X5</accession>
<evidence type="ECO:0000313" key="1">
    <source>
        <dbReference type="EMBL" id="CAM00500.1"/>
    </source>
</evidence>